<dbReference type="InterPro" id="IPR020889">
    <property type="entry name" value="LipoPS_assembly_LptD"/>
</dbReference>
<evidence type="ECO:0000256" key="3">
    <source>
        <dbReference type="ARBA" id="ARBA00023237"/>
    </source>
</evidence>
<protein>
    <recommendedName>
        <fullName evidence="4">LPS-assembly protein LptD</fullName>
    </recommendedName>
</protein>
<feature type="region of interest" description="Disordered" evidence="5">
    <location>
        <begin position="1"/>
        <end position="26"/>
    </location>
</feature>
<name>A0A2D2LUC9_FAUOS</name>
<feature type="compositionally biased region" description="Low complexity" evidence="5">
    <location>
        <begin position="198"/>
        <end position="207"/>
    </location>
</feature>
<dbReference type="InterPro" id="IPR007543">
    <property type="entry name" value="LptD_C"/>
</dbReference>
<feature type="compositionally biased region" description="Low complexity" evidence="5">
    <location>
        <begin position="114"/>
        <end position="123"/>
    </location>
</feature>
<comment type="function">
    <text evidence="4">Together with LptE, is involved in the assembly of lipopolysaccharide (LPS) at the surface of the outer membrane.</text>
</comment>
<keyword evidence="2 4" id="KW-0472">Membrane</keyword>
<evidence type="ECO:0000313" key="9">
    <source>
        <dbReference type="Proteomes" id="UP000229340"/>
    </source>
</evidence>
<feature type="compositionally biased region" description="Low complexity" evidence="5">
    <location>
        <begin position="11"/>
        <end position="23"/>
    </location>
</feature>
<feature type="domain" description="LptD C-terminal" evidence="7">
    <location>
        <begin position="524"/>
        <end position="915"/>
    </location>
</feature>
<comment type="similarity">
    <text evidence="4">Belongs to the LptD family.</text>
</comment>
<proteinExistence type="inferred from homology"/>
<keyword evidence="3 4" id="KW-0998">Cell outer membrane</keyword>
<dbReference type="RefSeq" id="WP_100269913.1">
    <property type="nucleotide sequence ID" value="NZ_CP024443.1"/>
</dbReference>
<dbReference type="Proteomes" id="UP000229340">
    <property type="component" value="Chromosome"/>
</dbReference>
<sequence>MKKFVKLSPISSTSNRLTSHSSLPTQPTRLHQSLHQIYRHTNVLAMTLGAMFTTLYSTSALAVLPTAAVTKSTDAATAQSTKAQNIEAQSTEAQNIESQSIKKQNLDTSAAAPDTDGSTDSSITTTAANATTVDVTTNQGITPISAPDIKANSARTRPNFTPNQQQQASLDKLKTFYQPKTPQATDDTSATVANLNSNTNLLSPLTPDSQPSGAQANTQSKAGSRKKDAMCHGNWVYPTSTIYQQQALAAAATNQPNSSFPIYASADYGYYDNENYAELSGDVQINQGRQQISADKVVVNVQDGIAAAQGNVLLVDAAQSLQSTDGNPRVSLKYSPKGGLITVADELAYQTDSSKATAKDVAFASVPLQAYGYAKRLNKVDESRVEIDDVMFTTCAPDNPTWQINAKNIDINTDTGRGEAYNATLKVKNTPVLYLPYFNFPIDDRRTSGFLLPRGGFSTQGSFNVQLPYYFNLAPNYDATVTPTIFTDRNPMLTGEFRYLTEKLGYGSVLGSYLPNDKQYDDEDRTRFYYNHHWQSKDIPNLSIDALYQYVSDPKFLNDFETLGDETVQLNLPRRIQANYYNDYLTALAKIETFQTLDRNLTDSDKILDKDKPYDRLPQLSVKYRVPWVTQFDLTGISDFAYFKRPINDGSAPEQSGGRLYNKLTAAYPMTRTWGYVTPSVSLQHLYTQFDQESADANGLDKNSKSQSIFVPQFSIDSGLNFFKTGTPFGKFDDSLGGYQLLSPRLKYVYSPYKDQTDVPNFNTRLASLNFSQLYEDSWFLGYDRLPDNNHLTPSLNYRYIDGNGLTRLDASVGKQIYLSDIRVHLDDTDDGLKIDNTGTVFEVSTQPRQDFWVDLDGSVNDNADLNYINTQFRYAPTFNSLYNLGYIKRNDSRFGQKALSAFTGSAVLPINDNWQFLGAVQYDNEKSRFSDALAGFTYGSCCYGLSIYARRYYDELSDKDSADHAIMAEISLNGLSNKGDGRLASLMRNRVLGYDPRY</sequence>
<evidence type="ECO:0000256" key="1">
    <source>
        <dbReference type="ARBA" id="ARBA00022729"/>
    </source>
</evidence>
<feature type="region of interest" description="Disordered" evidence="5">
    <location>
        <begin position="198"/>
        <end position="227"/>
    </location>
</feature>
<dbReference type="HAMAP" id="MF_01411">
    <property type="entry name" value="LPS_assembly_LptD"/>
    <property type="match status" value="1"/>
</dbReference>
<feature type="domain" description="Organic solvent tolerance-like N-terminal" evidence="6">
    <location>
        <begin position="267"/>
        <end position="416"/>
    </location>
</feature>
<dbReference type="GO" id="GO:0015920">
    <property type="term" value="P:lipopolysaccharide transport"/>
    <property type="evidence" value="ECO:0007669"/>
    <property type="project" value="InterPro"/>
</dbReference>
<dbReference type="GO" id="GO:0009279">
    <property type="term" value="C:cell outer membrane"/>
    <property type="evidence" value="ECO:0007669"/>
    <property type="project" value="UniProtKB-SubCell"/>
</dbReference>
<dbReference type="Pfam" id="PF03968">
    <property type="entry name" value="LptD_N"/>
    <property type="match status" value="1"/>
</dbReference>
<organism evidence="8 9">
    <name type="scientific">Faucicola osloensis</name>
    <name type="common">Moraxella osloensis</name>
    <dbReference type="NCBI Taxonomy" id="34062"/>
    <lineage>
        <taxon>Bacteria</taxon>
        <taxon>Pseudomonadati</taxon>
        <taxon>Pseudomonadota</taxon>
        <taxon>Gammaproteobacteria</taxon>
        <taxon>Moraxellales</taxon>
        <taxon>Moraxellaceae</taxon>
        <taxon>Faucicola</taxon>
    </lineage>
</organism>
<evidence type="ECO:0000256" key="5">
    <source>
        <dbReference type="SAM" id="MobiDB-lite"/>
    </source>
</evidence>
<comment type="subcellular location">
    <subcellularLocation>
        <location evidence="4">Cell outer membrane</location>
    </subcellularLocation>
</comment>
<feature type="compositionally biased region" description="Polar residues" evidence="5">
    <location>
        <begin position="153"/>
        <end position="168"/>
    </location>
</feature>
<dbReference type="GO" id="GO:0043165">
    <property type="term" value="P:Gram-negative-bacterium-type cell outer membrane assembly"/>
    <property type="evidence" value="ECO:0007669"/>
    <property type="project" value="UniProtKB-UniRule"/>
</dbReference>
<accession>A0A2D2LUC9</accession>
<dbReference type="PANTHER" id="PTHR30189">
    <property type="entry name" value="LPS-ASSEMBLY PROTEIN"/>
    <property type="match status" value="1"/>
</dbReference>
<dbReference type="Gene3D" id="2.60.450.10">
    <property type="entry name" value="Lipopolysaccharide (LPS) transport protein A like domain"/>
    <property type="match status" value="1"/>
</dbReference>
<feature type="compositionally biased region" description="Polar residues" evidence="5">
    <location>
        <begin position="208"/>
        <end position="222"/>
    </location>
</feature>
<dbReference type="GO" id="GO:1990351">
    <property type="term" value="C:transporter complex"/>
    <property type="evidence" value="ECO:0007669"/>
    <property type="project" value="TreeGrafter"/>
</dbReference>
<comment type="subunit">
    <text evidence="4">Component of the lipopolysaccharide transport and assembly complex. Interacts with LptE and LptA.</text>
</comment>
<comment type="caution">
    <text evidence="4">Lacks conserved residue(s) required for the propagation of feature annotation.</text>
</comment>
<reference evidence="9" key="1">
    <citation type="submission" date="2017-11" db="EMBL/GenBank/DDBJ databases">
        <title>Complete genome sequence of Moraxella osloensis NP7 isolated from human skin.</title>
        <authorList>
            <person name="Lee K."/>
            <person name="Lim J.Y."/>
            <person name="Hwang I."/>
        </authorList>
    </citation>
    <scope>NUCLEOTIDE SEQUENCE [LARGE SCALE GENOMIC DNA]</scope>
    <source>
        <strain evidence="9">NP7</strain>
    </source>
</reference>
<dbReference type="STRING" id="34062.AXE82_00955"/>
<dbReference type="InterPro" id="IPR050218">
    <property type="entry name" value="LptD"/>
</dbReference>
<feature type="region of interest" description="Disordered" evidence="5">
    <location>
        <begin position="86"/>
        <end position="123"/>
    </location>
</feature>
<dbReference type="InterPro" id="IPR005653">
    <property type="entry name" value="OstA-like_N"/>
</dbReference>
<gene>
    <name evidence="4" type="primary">lptD</name>
    <name evidence="8" type="ORF">NP7_04815</name>
</gene>
<evidence type="ECO:0000256" key="4">
    <source>
        <dbReference type="HAMAP-Rule" id="MF_01411"/>
    </source>
</evidence>
<keyword evidence="1 4" id="KW-0732">Signal</keyword>
<evidence type="ECO:0000313" key="8">
    <source>
        <dbReference type="EMBL" id="ATR78635.1"/>
    </source>
</evidence>
<dbReference type="PANTHER" id="PTHR30189:SF1">
    <property type="entry name" value="LPS-ASSEMBLY PROTEIN LPTD"/>
    <property type="match status" value="1"/>
</dbReference>
<evidence type="ECO:0000259" key="7">
    <source>
        <dbReference type="Pfam" id="PF04453"/>
    </source>
</evidence>
<feature type="compositionally biased region" description="Polar residues" evidence="5">
    <location>
        <begin position="86"/>
        <end position="108"/>
    </location>
</feature>
<evidence type="ECO:0000256" key="2">
    <source>
        <dbReference type="ARBA" id="ARBA00023136"/>
    </source>
</evidence>
<dbReference type="AlphaFoldDB" id="A0A2D2LUC9"/>
<dbReference type="EMBL" id="CP024443">
    <property type="protein sequence ID" value="ATR78635.1"/>
    <property type="molecule type" value="Genomic_DNA"/>
</dbReference>
<evidence type="ECO:0000259" key="6">
    <source>
        <dbReference type="Pfam" id="PF03968"/>
    </source>
</evidence>
<feature type="region of interest" description="Disordered" evidence="5">
    <location>
        <begin position="138"/>
        <end position="168"/>
    </location>
</feature>
<dbReference type="Pfam" id="PF04453">
    <property type="entry name" value="LptD"/>
    <property type="match status" value="1"/>
</dbReference>